<dbReference type="InterPro" id="IPR000620">
    <property type="entry name" value="EamA_dom"/>
</dbReference>
<evidence type="ECO:0000313" key="9">
    <source>
        <dbReference type="EMBL" id="CBG40174.1"/>
    </source>
</evidence>
<dbReference type="EMBL" id="FN555004">
    <property type="protein sequence ID" value="CBG40174.1"/>
    <property type="molecule type" value="Genomic_DNA"/>
</dbReference>
<keyword evidence="5 7" id="KW-0472">Membrane</keyword>
<keyword evidence="10" id="KW-1185">Reference proteome</keyword>
<feature type="transmembrane region" description="Helical" evidence="7">
    <location>
        <begin position="125"/>
        <end position="144"/>
    </location>
</feature>
<dbReference type="STRING" id="679897.HMU09170"/>
<dbReference type="Pfam" id="PF00892">
    <property type="entry name" value="EamA"/>
    <property type="match status" value="2"/>
</dbReference>
<evidence type="ECO:0000256" key="7">
    <source>
        <dbReference type="SAM" id="Phobius"/>
    </source>
</evidence>
<feature type="transmembrane region" description="Helical" evidence="7">
    <location>
        <begin position="240"/>
        <end position="262"/>
    </location>
</feature>
<organism evidence="9 10">
    <name type="scientific">Helicobacter mustelae (strain ATCC 43772 / CCUG 25715 / CIP 103759 / LMG 18044 / NCTC 12198 / R85-136P)</name>
    <name type="common">Campylobacter mustelae</name>
    <dbReference type="NCBI Taxonomy" id="679897"/>
    <lineage>
        <taxon>Bacteria</taxon>
        <taxon>Pseudomonadati</taxon>
        <taxon>Campylobacterota</taxon>
        <taxon>Epsilonproteobacteria</taxon>
        <taxon>Campylobacterales</taxon>
        <taxon>Helicobacteraceae</taxon>
        <taxon>Helicobacter</taxon>
    </lineage>
</organism>
<dbReference type="PANTHER" id="PTHR32322:SF18">
    <property type="entry name" value="S-ADENOSYLMETHIONINE_S-ADENOSYLHOMOCYSTEINE TRANSPORTER"/>
    <property type="match status" value="1"/>
</dbReference>
<accession>D3UI51</accession>
<keyword evidence="3 7" id="KW-0812">Transmembrane</keyword>
<dbReference type="InterPro" id="IPR037185">
    <property type="entry name" value="EmrE-like"/>
</dbReference>
<keyword evidence="4 7" id="KW-1133">Transmembrane helix</keyword>
<keyword evidence="2" id="KW-1003">Cell membrane</keyword>
<proteinExistence type="predicted"/>
<dbReference type="eggNOG" id="COG0697">
    <property type="taxonomic scope" value="Bacteria"/>
</dbReference>
<dbReference type="InterPro" id="IPR050638">
    <property type="entry name" value="AA-Vitamin_Transporters"/>
</dbReference>
<feature type="transmembrane region" description="Helical" evidence="7">
    <location>
        <begin position="98"/>
        <end position="119"/>
    </location>
</feature>
<feature type="transmembrane region" description="Helical" evidence="7">
    <location>
        <begin position="186"/>
        <end position="205"/>
    </location>
</feature>
<comment type="subcellular location">
    <subcellularLocation>
        <location evidence="1">Cell membrane</location>
        <topology evidence="1">Multi-pass membrane protein</topology>
    </subcellularLocation>
</comment>
<name>D3UI51_HELM1</name>
<gene>
    <name evidence="9" type="ordered locus">HMU09170</name>
</gene>
<evidence type="ECO:0000256" key="1">
    <source>
        <dbReference type="ARBA" id="ARBA00004651"/>
    </source>
</evidence>
<dbReference type="HOGENOM" id="CLU_033863_0_1_7"/>
<evidence type="ECO:0000256" key="5">
    <source>
        <dbReference type="ARBA" id="ARBA00023136"/>
    </source>
</evidence>
<evidence type="ECO:0000313" key="10">
    <source>
        <dbReference type="Proteomes" id="UP000001522"/>
    </source>
</evidence>
<dbReference type="Proteomes" id="UP000001522">
    <property type="component" value="Chromosome"/>
</dbReference>
<reference evidence="9 10" key="1">
    <citation type="journal article" date="2010" name="BMC Genomics">
        <title>Comparative genomics and proteomics of Helicobacter mustelae, an ulcerogenic and carcinogenic gastric pathogen.</title>
        <authorList>
            <person name="O'Toole P.W."/>
            <person name="Snelling W.J."/>
            <person name="Canchaya C."/>
            <person name="Forde B.M."/>
            <person name="Hardie K.R."/>
            <person name="Josenhans C."/>
            <person name="Graham R.L.J."/>
            <person name="McMullan G."/>
            <person name="Parkhill J."/>
            <person name="Belda E."/>
            <person name="Bentley S.D."/>
        </authorList>
    </citation>
    <scope>NUCLEOTIDE SEQUENCE [LARGE SCALE GENOMIC DNA]</scope>
    <source>
        <strain evidence="10">ATCC 43772 / LMG 18044 / NCTC 12198 / 12198</strain>
    </source>
</reference>
<feature type="transmembrane region" description="Helical" evidence="7">
    <location>
        <begin position="356"/>
        <end position="373"/>
    </location>
</feature>
<feature type="transmembrane region" description="Helical" evidence="7">
    <location>
        <begin position="156"/>
        <end position="174"/>
    </location>
</feature>
<dbReference type="KEGG" id="hms:HMU09170"/>
<evidence type="ECO:0000259" key="8">
    <source>
        <dbReference type="Pfam" id="PF00892"/>
    </source>
</evidence>
<protein>
    <submittedName>
        <fullName evidence="9">Putative integral membrane protein</fullName>
    </submittedName>
</protein>
<feature type="domain" description="EamA" evidence="8">
    <location>
        <begin position="240"/>
        <end position="372"/>
    </location>
</feature>
<dbReference type="PANTHER" id="PTHR32322">
    <property type="entry name" value="INNER MEMBRANE TRANSPORTER"/>
    <property type="match status" value="1"/>
</dbReference>
<dbReference type="GO" id="GO:0005886">
    <property type="term" value="C:plasma membrane"/>
    <property type="evidence" value="ECO:0007669"/>
    <property type="project" value="UniProtKB-SubCell"/>
</dbReference>
<dbReference type="AlphaFoldDB" id="D3UI51"/>
<feature type="transmembrane region" description="Helical" evidence="7">
    <location>
        <begin position="212"/>
        <end position="228"/>
    </location>
</feature>
<evidence type="ECO:0000256" key="6">
    <source>
        <dbReference type="SAM" id="MobiDB-lite"/>
    </source>
</evidence>
<dbReference type="SUPFAM" id="SSF103481">
    <property type="entry name" value="Multidrug resistance efflux transporter EmrE"/>
    <property type="match status" value="2"/>
</dbReference>
<feature type="transmembrane region" description="Helical" evidence="7">
    <location>
        <begin position="331"/>
        <end position="350"/>
    </location>
</feature>
<feature type="domain" description="EamA" evidence="8">
    <location>
        <begin position="101"/>
        <end position="228"/>
    </location>
</feature>
<evidence type="ECO:0000256" key="2">
    <source>
        <dbReference type="ARBA" id="ARBA00022475"/>
    </source>
</evidence>
<feature type="transmembrane region" description="Helical" evidence="7">
    <location>
        <begin position="269"/>
        <end position="289"/>
    </location>
</feature>
<feature type="transmembrane region" description="Helical" evidence="7">
    <location>
        <begin position="301"/>
        <end position="324"/>
    </location>
</feature>
<feature type="region of interest" description="Disordered" evidence="6">
    <location>
        <begin position="41"/>
        <end position="80"/>
    </location>
</feature>
<sequence>MLLNRIQRIQTLQKPHHPRNLTNRNFLHFTPPVFLKNHPTSIPTPHQKMHPKNPSLMPNPRPLKPQTSPKVKNSKAQKHHLKRNINITQKSRFMPFPLLFFLALLAEAFIVYASVLVKIVDLPPILLGFYRVFLAIPIFFLFALRKGNLSKIPIKDIALMLLAGVFFGLDLVFFNTALHHTSVTNVNLICSLVVFVLAPIGVFFFKEHLHKSFLLGAGVAVIGIFVLIKGKSDTSIATPYGDFLALLSNVSYSIFLALIYGLRKKYTAMALMVYVCIGSSLLLGIIAEIKEGFMLPNSANAWIYVGLIVLFGQILGQGFFGYIMGKINTQVSSLIMLFSPITAAILGFLILKESIGIFEILGMFIILFGVYIAKR</sequence>
<evidence type="ECO:0000256" key="3">
    <source>
        <dbReference type="ARBA" id="ARBA00022692"/>
    </source>
</evidence>
<evidence type="ECO:0000256" key="4">
    <source>
        <dbReference type="ARBA" id="ARBA00022989"/>
    </source>
</evidence>